<sequence length="185" mass="21672">MWVYNISRDILMLPKSRHLQGTVYINVEDELQNYAPEKPPQESKLNHLVEKSQKVVFEAHSVFPFTLFPNRISVCLNRVTITYQNLFAKEEFPLLIENITGARIFRSFLFSSLLIDTFGLKSTPDPLKYLKHKDARFARRYILALIECKKSDVDLSVFSLEEIREKLKTIGMVRESVRTQDTLRF</sequence>
<protein>
    <submittedName>
        <fullName evidence="1">Uncharacterized protein</fullName>
    </submittedName>
</protein>
<organism evidence="1 2">
    <name type="scientific">Candidatus Woesebacteria bacterium RIFCSPLOWO2_01_FULL_39_10b</name>
    <dbReference type="NCBI Taxonomy" id="1802517"/>
    <lineage>
        <taxon>Bacteria</taxon>
        <taxon>Candidatus Woeseibacteriota</taxon>
    </lineage>
</organism>
<gene>
    <name evidence="1" type="ORF">A2892_02720</name>
</gene>
<proteinExistence type="predicted"/>
<evidence type="ECO:0000313" key="1">
    <source>
        <dbReference type="EMBL" id="OGM59524.1"/>
    </source>
</evidence>
<reference evidence="1 2" key="1">
    <citation type="journal article" date="2016" name="Nat. Commun.">
        <title>Thousands of microbial genomes shed light on interconnected biogeochemical processes in an aquifer system.</title>
        <authorList>
            <person name="Anantharaman K."/>
            <person name="Brown C.T."/>
            <person name="Hug L.A."/>
            <person name="Sharon I."/>
            <person name="Castelle C.J."/>
            <person name="Probst A.J."/>
            <person name="Thomas B.C."/>
            <person name="Singh A."/>
            <person name="Wilkins M.J."/>
            <person name="Karaoz U."/>
            <person name="Brodie E.L."/>
            <person name="Williams K.H."/>
            <person name="Hubbard S.S."/>
            <person name="Banfield J.F."/>
        </authorList>
    </citation>
    <scope>NUCLEOTIDE SEQUENCE [LARGE SCALE GENOMIC DNA]</scope>
</reference>
<name>A0A1F8B648_9BACT</name>
<accession>A0A1F8B648</accession>
<dbReference type="Proteomes" id="UP000176404">
    <property type="component" value="Unassembled WGS sequence"/>
</dbReference>
<dbReference type="AlphaFoldDB" id="A0A1F8B648"/>
<comment type="caution">
    <text evidence="1">The sequence shown here is derived from an EMBL/GenBank/DDBJ whole genome shotgun (WGS) entry which is preliminary data.</text>
</comment>
<evidence type="ECO:0000313" key="2">
    <source>
        <dbReference type="Proteomes" id="UP000176404"/>
    </source>
</evidence>
<dbReference type="EMBL" id="MGHD01000019">
    <property type="protein sequence ID" value="OGM59524.1"/>
    <property type="molecule type" value="Genomic_DNA"/>
</dbReference>